<geneLocation type="plasmid" evidence="3">
    <name>pacpol3</name>
</geneLocation>
<keyword evidence="3" id="KW-1185">Reference proteome</keyword>
<dbReference type="RefSeq" id="WP_114211583.1">
    <property type="nucleotide sequence ID" value="NZ_CP030844.1"/>
</dbReference>
<dbReference type="AlphaFoldDB" id="A0A2Z5GB27"/>
<name>A0A2Z5GB27_9BACT</name>
<sequence>MLDTKTPITPLFRLGRKPDPWDPPDWSRAQLDGTFGNRFDDPRGNYRVLYAATQRVACFVETLARFRPDLTLIAELQAIAGEDDHVPLGTVPSDWYEPRVMGEAAVTGAYADLYGASWVSHLRQVLARDCIALGLQDLDDSVLQQGEPRRLTQLASLKVYETGFDGIYYRSRYGHDLENWALFEPFRINSRRASVEIRPDDVDLHEACRLLGLRIKIHPGVSTKKHTPAFPAP</sequence>
<protein>
    <recommendedName>
        <fullName evidence="1">RES domain-containing protein</fullName>
    </recommendedName>
</protein>
<dbReference type="InterPro" id="IPR014914">
    <property type="entry name" value="RES_dom"/>
</dbReference>
<accession>A0A2Z5GB27</accession>
<dbReference type="KEGG" id="abas:ACPOL_7262"/>
<dbReference type="Proteomes" id="UP000253606">
    <property type="component" value="Plasmid pACPOL3"/>
</dbReference>
<evidence type="ECO:0000313" key="3">
    <source>
        <dbReference type="Proteomes" id="UP000253606"/>
    </source>
</evidence>
<organism evidence="2 3">
    <name type="scientific">Acidisarcina polymorpha</name>
    <dbReference type="NCBI Taxonomy" id="2211140"/>
    <lineage>
        <taxon>Bacteria</taxon>
        <taxon>Pseudomonadati</taxon>
        <taxon>Acidobacteriota</taxon>
        <taxon>Terriglobia</taxon>
        <taxon>Terriglobales</taxon>
        <taxon>Acidobacteriaceae</taxon>
        <taxon>Acidisarcina</taxon>
    </lineage>
</organism>
<reference evidence="2 3" key="1">
    <citation type="journal article" date="2018" name="Front. Microbiol.">
        <title>Hydrolytic Capabilities as a Key to Environmental Success: Chitinolytic and Cellulolytic Acidobacteria From Acidic Sub-arctic Soils and Boreal Peatlands.</title>
        <authorList>
            <person name="Belova S.E."/>
            <person name="Ravin N.V."/>
            <person name="Pankratov T.A."/>
            <person name="Rakitin A.L."/>
            <person name="Ivanova A.A."/>
            <person name="Beletsky A.V."/>
            <person name="Mardanov A.V."/>
            <person name="Sinninghe Damste J.S."/>
            <person name="Dedysh S.N."/>
        </authorList>
    </citation>
    <scope>NUCLEOTIDE SEQUENCE [LARGE SCALE GENOMIC DNA]</scope>
    <source>
        <strain evidence="2 3">SBC82</strain>
        <plasmid evidence="3">pacpol3</plasmid>
    </source>
</reference>
<dbReference type="EMBL" id="CP030844">
    <property type="protein sequence ID" value="AXC16452.1"/>
    <property type="molecule type" value="Genomic_DNA"/>
</dbReference>
<evidence type="ECO:0000313" key="2">
    <source>
        <dbReference type="EMBL" id="AXC16452.1"/>
    </source>
</evidence>
<dbReference type="OrthoDB" id="115217at2"/>
<proteinExistence type="predicted"/>
<evidence type="ECO:0000259" key="1">
    <source>
        <dbReference type="Pfam" id="PF08808"/>
    </source>
</evidence>
<feature type="domain" description="RES" evidence="1">
    <location>
        <begin position="24"/>
        <end position="186"/>
    </location>
</feature>
<keyword evidence="2" id="KW-0614">Plasmid</keyword>
<gene>
    <name evidence="2" type="ORF">ACPOL_7262</name>
</gene>
<dbReference type="Pfam" id="PF08808">
    <property type="entry name" value="RES"/>
    <property type="match status" value="1"/>
</dbReference>